<evidence type="ECO:0000256" key="1">
    <source>
        <dbReference type="SAM" id="SignalP"/>
    </source>
</evidence>
<evidence type="ECO:0008006" key="4">
    <source>
        <dbReference type="Google" id="ProtNLM"/>
    </source>
</evidence>
<organism evidence="2 3">
    <name type="scientific">Spirosoma soli</name>
    <dbReference type="NCBI Taxonomy" id="1770529"/>
    <lineage>
        <taxon>Bacteria</taxon>
        <taxon>Pseudomonadati</taxon>
        <taxon>Bacteroidota</taxon>
        <taxon>Cytophagia</taxon>
        <taxon>Cytophagales</taxon>
        <taxon>Cytophagaceae</taxon>
        <taxon>Spirosoma</taxon>
    </lineage>
</organism>
<comment type="caution">
    <text evidence="2">The sequence shown here is derived from an EMBL/GenBank/DDBJ whole genome shotgun (WGS) entry which is preliminary data.</text>
</comment>
<evidence type="ECO:0000313" key="3">
    <source>
        <dbReference type="Proteomes" id="UP001597469"/>
    </source>
</evidence>
<proteinExistence type="predicted"/>
<gene>
    <name evidence="2" type="ORF">ACFSUS_13150</name>
</gene>
<evidence type="ECO:0000313" key="2">
    <source>
        <dbReference type="EMBL" id="MFD2571585.1"/>
    </source>
</evidence>
<reference evidence="3" key="1">
    <citation type="journal article" date="2019" name="Int. J. Syst. Evol. Microbiol.">
        <title>The Global Catalogue of Microorganisms (GCM) 10K type strain sequencing project: providing services to taxonomists for standard genome sequencing and annotation.</title>
        <authorList>
            <consortium name="The Broad Institute Genomics Platform"/>
            <consortium name="The Broad Institute Genome Sequencing Center for Infectious Disease"/>
            <person name="Wu L."/>
            <person name="Ma J."/>
        </authorList>
    </citation>
    <scope>NUCLEOTIDE SEQUENCE [LARGE SCALE GENOMIC DNA]</scope>
    <source>
        <strain evidence="3">KCTC 42805</strain>
    </source>
</reference>
<name>A0ABW5M3Q5_9BACT</name>
<keyword evidence="1" id="KW-0732">Signal</keyword>
<protein>
    <recommendedName>
        <fullName evidence="4">Outer membrane beta-barrel protein</fullName>
    </recommendedName>
</protein>
<sequence length="230" mass="24953">MKTLITTIFISVNGLCAFAQNSLSQQTQVEVATGLVLPNFGKGNELLRSSDLRTNGQSYFQNSAGNRANVGKYGTQQGFNISLGFYKPVRAVKGLMLGGMIRSAQTGSEPDNGGYAEGYFFNFLSAGLAAKYYPFTSNNLYLKGEAGMGAVFTKNRYLNEAGQQNFFHQFGIGTSGSFGAGYSLTPFKNKDKAIDLSVLYQAYSTRVEVNGIGDDQWRFGALNFLVGLTF</sequence>
<feature type="chain" id="PRO_5046873608" description="Outer membrane beta-barrel protein" evidence="1">
    <location>
        <begin position="20"/>
        <end position="230"/>
    </location>
</feature>
<dbReference type="EMBL" id="JBHULN010000007">
    <property type="protein sequence ID" value="MFD2571585.1"/>
    <property type="molecule type" value="Genomic_DNA"/>
</dbReference>
<dbReference type="RefSeq" id="WP_381523266.1">
    <property type="nucleotide sequence ID" value="NZ_JBHULN010000007.1"/>
</dbReference>
<accession>A0ABW5M3Q5</accession>
<keyword evidence="3" id="KW-1185">Reference proteome</keyword>
<feature type="signal peptide" evidence="1">
    <location>
        <begin position="1"/>
        <end position="19"/>
    </location>
</feature>
<dbReference type="Proteomes" id="UP001597469">
    <property type="component" value="Unassembled WGS sequence"/>
</dbReference>